<keyword evidence="7" id="KW-1185">Reference proteome</keyword>
<comment type="subcellular location">
    <subcellularLocation>
        <location evidence="1">Membrane</location>
        <topology evidence="1">Multi-pass membrane protein</topology>
    </subcellularLocation>
</comment>
<dbReference type="PANTHER" id="PTHR48022:SF25">
    <property type="entry name" value="QUINATE TRANSPORTER, PUTATIVE (AFU_ORTHOLOGUE AFUA_5G12950)-RELATED"/>
    <property type="match status" value="1"/>
</dbReference>
<sequence>MAYFGPQFFSLLVGNNNSLTFLLTRIFGAPKVTSYLAFIIWIAERFLRRPLFIFGVLSMSLCMLSTSFVRQIIAYNLSWCSLPWPCTAELFNTRIREPGVALGVAAQWLANFIWAASTPYILPGIGWATFLLFGVLDLLITGFCLPETAGESLKEIDALFERSSVGVDGEEAESCLSAKVSEGIYHHHCRQYYPELELELELELEVEVKVEIRD</sequence>
<name>A0A8H6E1U7_PETAA</name>
<dbReference type="InterPro" id="IPR036259">
    <property type="entry name" value="MFS_trans_sf"/>
</dbReference>
<feature type="transmembrane region" description="Helical" evidence="5">
    <location>
        <begin position="20"/>
        <end position="43"/>
    </location>
</feature>
<keyword evidence="2 5" id="KW-0812">Transmembrane</keyword>
<reference evidence="6 7" key="1">
    <citation type="submission" date="2019-04" db="EMBL/GenBank/DDBJ databases">
        <title>Aspergillus burnettii sp. nov., novel species from soil in southeast Queensland.</title>
        <authorList>
            <person name="Gilchrist C.L.M."/>
            <person name="Pitt J.I."/>
            <person name="Lange L."/>
            <person name="Lacey H.J."/>
            <person name="Vuong D."/>
            <person name="Midgley D.J."/>
            <person name="Greenfield P."/>
            <person name="Bradbury M."/>
            <person name="Lacey E."/>
            <person name="Busk P.K."/>
            <person name="Pilgaard B."/>
            <person name="Chooi Y.H."/>
            <person name="Piggott A.M."/>
        </authorList>
    </citation>
    <scope>NUCLEOTIDE SEQUENCE [LARGE SCALE GENOMIC DNA]</scope>
    <source>
        <strain evidence="6 7">FRR 5400</strain>
    </source>
</reference>
<keyword evidence="3 5" id="KW-1133">Transmembrane helix</keyword>
<evidence type="ECO:0000256" key="1">
    <source>
        <dbReference type="ARBA" id="ARBA00004141"/>
    </source>
</evidence>
<evidence type="ECO:0008006" key="8">
    <source>
        <dbReference type="Google" id="ProtNLM"/>
    </source>
</evidence>
<evidence type="ECO:0000256" key="4">
    <source>
        <dbReference type="ARBA" id="ARBA00023136"/>
    </source>
</evidence>
<evidence type="ECO:0000313" key="6">
    <source>
        <dbReference type="EMBL" id="KAF5856456.1"/>
    </source>
</evidence>
<dbReference type="Pfam" id="PF00083">
    <property type="entry name" value="Sugar_tr"/>
    <property type="match status" value="2"/>
</dbReference>
<protein>
    <recommendedName>
        <fullName evidence="8">Major facilitator superfamily (MFS) profile domain-containing protein</fullName>
    </recommendedName>
</protein>
<evidence type="ECO:0000313" key="7">
    <source>
        <dbReference type="Proteomes" id="UP000541154"/>
    </source>
</evidence>
<dbReference type="Gene3D" id="1.20.1250.20">
    <property type="entry name" value="MFS general substrate transporter like domains"/>
    <property type="match status" value="1"/>
</dbReference>
<dbReference type="SUPFAM" id="SSF103473">
    <property type="entry name" value="MFS general substrate transporter"/>
    <property type="match status" value="1"/>
</dbReference>
<dbReference type="PANTHER" id="PTHR48022">
    <property type="entry name" value="PLASTIDIC GLUCOSE TRANSPORTER 4"/>
    <property type="match status" value="1"/>
</dbReference>
<dbReference type="GO" id="GO:0016020">
    <property type="term" value="C:membrane"/>
    <property type="evidence" value="ECO:0007669"/>
    <property type="project" value="UniProtKB-SubCell"/>
</dbReference>
<dbReference type="GO" id="GO:0005351">
    <property type="term" value="F:carbohydrate:proton symporter activity"/>
    <property type="evidence" value="ECO:0007669"/>
    <property type="project" value="TreeGrafter"/>
</dbReference>
<dbReference type="EMBL" id="SPNV01000318">
    <property type="protein sequence ID" value="KAF5856456.1"/>
    <property type="molecule type" value="Genomic_DNA"/>
</dbReference>
<feature type="transmembrane region" description="Helical" evidence="5">
    <location>
        <begin position="50"/>
        <end position="73"/>
    </location>
</feature>
<evidence type="ECO:0000256" key="5">
    <source>
        <dbReference type="SAM" id="Phobius"/>
    </source>
</evidence>
<proteinExistence type="predicted"/>
<keyword evidence="4 5" id="KW-0472">Membrane</keyword>
<dbReference type="Proteomes" id="UP000541154">
    <property type="component" value="Unassembled WGS sequence"/>
</dbReference>
<evidence type="ECO:0000256" key="2">
    <source>
        <dbReference type="ARBA" id="ARBA00022692"/>
    </source>
</evidence>
<dbReference type="InterPro" id="IPR050360">
    <property type="entry name" value="MFS_Sugar_Transporters"/>
</dbReference>
<gene>
    <name evidence="6" type="ORF">ETB97_007317</name>
</gene>
<dbReference type="InterPro" id="IPR005828">
    <property type="entry name" value="MFS_sugar_transport-like"/>
</dbReference>
<comment type="caution">
    <text evidence="6">The sequence shown here is derived from an EMBL/GenBank/DDBJ whole genome shotgun (WGS) entry which is preliminary data.</text>
</comment>
<organism evidence="6 7">
    <name type="scientific">Petromyces alliaceus</name>
    <name type="common">Aspergillus alliaceus</name>
    <dbReference type="NCBI Taxonomy" id="209559"/>
    <lineage>
        <taxon>Eukaryota</taxon>
        <taxon>Fungi</taxon>
        <taxon>Dikarya</taxon>
        <taxon>Ascomycota</taxon>
        <taxon>Pezizomycotina</taxon>
        <taxon>Eurotiomycetes</taxon>
        <taxon>Eurotiomycetidae</taxon>
        <taxon>Eurotiales</taxon>
        <taxon>Aspergillaceae</taxon>
        <taxon>Aspergillus</taxon>
        <taxon>Aspergillus subgen. Circumdati</taxon>
    </lineage>
</organism>
<evidence type="ECO:0000256" key="3">
    <source>
        <dbReference type="ARBA" id="ARBA00022989"/>
    </source>
</evidence>
<accession>A0A8H6E1U7</accession>
<dbReference type="AlphaFoldDB" id="A0A8H6E1U7"/>